<protein>
    <submittedName>
        <fullName evidence="1">Uncharacterized protein</fullName>
    </submittedName>
</protein>
<sequence>MSLATTPMKDKIEKIFDDKKLNKAPLQQIVDETAAMCDMCLTYEFIDKSVHACDRHIHLHKLNEIAKAVNKIDPTDTVLVGKYFTYLKDITRTVATTLEKNKKNKEMRYTDWVVKRHKKLYAKRKDAVVNTVFDMDTNDEDVCRETNPHGAKRQKTA</sequence>
<dbReference type="EMBL" id="MK072141">
    <property type="protein sequence ID" value="AYV79358.1"/>
    <property type="molecule type" value="Genomic_DNA"/>
</dbReference>
<evidence type="ECO:0000313" key="1">
    <source>
        <dbReference type="EMBL" id="AYV79358.1"/>
    </source>
</evidence>
<name>A0A3G4ZWS2_9VIRU</name>
<gene>
    <name evidence="1" type="ORF">Faunusvirus10_21</name>
</gene>
<organism evidence="1">
    <name type="scientific">Faunusvirus sp</name>
    <dbReference type="NCBI Taxonomy" id="2487766"/>
    <lineage>
        <taxon>Viruses</taxon>
        <taxon>Varidnaviria</taxon>
        <taxon>Bamfordvirae</taxon>
        <taxon>Nucleocytoviricota</taxon>
        <taxon>Megaviricetes</taxon>
        <taxon>Imitervirales</taxon>
        <taxon>Mimiviridae</taxon>
    </lineage>
</organism>
<accession>A0A3G4ZWS2</accession>
<reference evidence="1" key="1">
    <citation type="submission" date="2018-10" db="EMBL/GenBank/DDBJ databases">
        <title>Hidden diversity of soil giant viruses.</title>
        <authorList>
            <person name="Schulz F."/>
            <person name="Alteio L."/>
            <person name="Goudeau D."/>
            <person name="Ryan E.M."/>
            <person name="Malmstrom R.R."/>
            <person name="Blanchard J."/>
            <person name="Woyke T."/>
        </authorList>
    </citation>
    <scope>NUCLEOTIDE SEQUENCE</scope>
    <source>
        <strain evidence="1">FNV1</strain>
    </source>
</reference>
<proteinExistence type="predicted"/>